<dbReference type="STRING" id="1448320.A0A319EHU1"/>
<evidence type="ECO:0000313" key="3">
    <source>
        <dbReference type="EMBL" id="PYH90512.1"/>
    </source>
</evidence>
<dbReference type="PANTHER" id="PTHR47791:SF2">
    <property type="entry name" value="ENDO MANNANASE, GH76 FAMILY (EUROFUNG)"/>
    <property type="match status" value="1"/>
</dbReference>
<dbReference type="InterPro" id="IPR053169">
    <property type="entry name" value="MUG_Protein"/>
</dbReference>
<protein>
    <submittedName>
        <fullName evidence="3">Six-hairpin glycosidase</fullName>
    </submittedName>
</protein>
<feature type="compositionally biased region" description="Low complexity" evidence="1">
    <location>
        <begin position="533"/>
        <end position="559"/>
    </location>
</feature>
<evidence type="ECO:0000256" key="1">
    <source>
        <dbReference type="SAM" id="MobiDB-lite"/>
    </source>
</evidence>
<dbReference type="InterPro" id="IPR005198">
    <property type="entry name" value="Glyco_hydro_76"/>
</dbReference>
<dbReference type="OrthoDB" id="4104179at2759"/>
<name>A0A319EHU1_9EURO</name>
<feature type="chain" id="PRO_5016326085" evidence="2">
    <location>
        <begin position="23"/>
        <end position="619"/>
    </location>
</feature>
<organism evidence="3 4">
    <name type="scientific">Aspergillus ellipticus CBS 707.79</name>
    <dbReference type="NCBI Taxonomy" id="1448320"/>
    <lineage>
        <taxon>Eukaryota</taxon>
        <taxon>Fungi</taxon>
        <taxon>Dikarya</taxon>
        <taxon>Ascomycota</taxon>
        <taxon>Pezizomycotina</taxon>
        <taxon>Eurotiomycetes</taxon>
        <taxon>Eurotiomycetidae</taxon>
        <taxon>Eurotiales</taxon>
        <taxon>Aspergillaceae</taxon>
        <taxon>Aspergillus</taxon>
        <taxon>Aspergillus subgen. Circumdati</taxon>
    </lineage>
</organism>
<dbReference type="PANTHER" id="PTHR47791">
    <property type="entry name" value="MEIOTICALLY UP-REGULATED GENE 191 PROTEIN"/>
    <property type="match status" value="1"/>
</dbReference>
<sequence length="619" mass="68257">MQPFLAILRSLCLVLSLSETNALALRSQDVLAPVSPNAQIPLGGITAPSDQLPLPAPGKPVEPGSSITRTYEDLLDALNVMQDNYFELWEGTWPTSIDWTAAVLGTHVSATLSSLTSTAGDVLSSTLTPEGNGDRTRPKTLDLYALDFENLINHFFDQTSAFYFGEDAFSLRNQAFDDMLWVVLGWLENIKFQVLHSDLHYDDPGSPNQTTKLRWHGAQFRSPAAHRARVFYGLASGGWDVSLCGGGMIWSPYLTPYKNAITNELYISASIGMYLYFPGDRIDSPFAAHAVDDEDWSDGYPHNPAHLQAAIEGYSWLNSSNMTGSNGLYGDGFHISGWKNSENPGSRKCDVLNTMVYTYNQGVILSGLRGLWLATASQQYLYDGHGLVIDVLQATGWPDKDSQTWQGLGRGGVLEDACDSSGSCSQNSQTFKGIFFHHLAEFCRSIRPQELRFLASANRTNEEENDWEYVYEWHQARCRTYRPWIEHNANAALLTRNADGKVGEWWGNISVIDTSPLPQGAIDYENYGAQGEGSESLTGLLRSRGGSHGHSASDGSGAETHSRRWGAASEQPRFMATQETLAQTDDYNDRGRGRTVETQSGGVAVLRALYQWKTTPSLA</sequence>
<dbReference type="Proteomes" id="UP000247810">
    <property type="component" value="Unassembled WGS sequence"/>
</dbReference>
<dbReference type="EMBL" id="KZ825980">
    <property type="protein sequence ID" value="PYH90512.1"/>
    <property type="molecule type" value="Genomic_DNA"/>
</dbReference>
<evidence type="ECO:0000256" key="2">
    <source>
        <dbReference type="SAM" id="SignalP"/>
    </source>
</evidence>
<feature type="signal peptide" evidence="2">
    <location>
        <begin position="1"/>
        <end position="22"/>
    </location>
</feature>
<dbReference type="VEuPathDB" id="FungiDB:BO71DRAFT_402121"/>
<keyword evidence="4" id="KW-1185">Reference proteome</keyword>
<evidence type="ECO:0000313" key="4">
    <source>
        <dbReference type="Proteomes" id="UP000247810"/>
    </source>
</evidence>
<keyword evidence="2" id="KW-0732">Signal</keyword>
<accession>A0A319EHU1</accession>
<keyword evidence="3" id="KW-0326">Glycosidase</keyword>
<dbReference type="Pfam" id="PF03663">
    <property type="entry name" value="Glyco_hydro_76"/>
    <property type="match status" value="1"/>
</dbReference>
<dbReference type="Gene3D" id="1.50.10.20">
    <property type="match status" value="1"/>
</dbReference>
<proteinExistence type="predicted"/>
<dbReference type="GO" id="GO:0016798">
    <property type="term" value="F:hydrolase activity, acting on glycosyl bonds"/>
    <property type="evidence" value="ECO:0007669"/>
    <property type="project" value="UniProtKB-KW"/>
</dbReference>
<feature type="region of interest" description="Disordered" evidence="1">
    <location>
        <begin position="533"/>
        <end position="596"/>
    </location>
</feature>
<dbReference type="AlphaFoldDB" id="A0A319EHU1"/>
<gene>
    <name evidence="3" type="ORF">BO71DRAFT_402121</name>
</gene>
<reference evidence="3 4" key="1">
    <citation type="submission" date="2018-02" db="EMBL/GenBank/DDBJ databases">
        <title>The genomes of Aspergillus section Nigri reveals drivers in fungal speciation.</title>
        <authorList>
            <consortium name="DOE Joint Genome Institute"/>
            <person name="Vesth T.C."/>
            <person name="Nybo J."/>
            <person name="Theobald S."/>
            <person name="Brandl J."/>
            <person name="Frisvad J.C."/>
            <person name="Nielsen K.F."/>
            <person name="Lyhne E.K."/>
            <person name="Kogle M.E."/>
            <person name="Kuo A."/>
            <person name="Riley R."/>
            <person name="Clum A."/>
            <person name="Nolan M."/>
            <person name="Lipzen A."/>
            <person name="Salamov A."/>
            <person name="Henrissat B."/>
            <person name="Wiebenga A."/>
            <person name="De vries R.P."/>
            <person name="Grigoriev I.V."/>
            <person name="Mortensen U.H."/>
            <person name="Andersen M.R."/>
            <person name="Baker S.E."/>
        </authorList>
    </citation>
    <scope>NUCLEOTIDE SEQUENCE [LARGE SCALE GENOMIC DNA]</scope>
    <source>
        <strain evidence="3 4">CBS 707.79</strain>
    </source>
</reference>
<keyword evidence="3" id="KW-0378">Hydrolase</keyword>